<evidence type="ECO:0000256" key="9">
    <source>
        <dbReference type="SAM" id="MobiDB-lite"/>
    </source>
</evidence>
<comment type="subcellular location">
    <subcellularLocation>
        <location evidence="1">Nucleus</location>
    </subcellularLocation>
</comment>
<dbReference type="GO" id="GO:0005085">
    <property type="term" value="F:guanyl-nucleotide exchange factor activity"/>
    <property type="evidence" value="ECO:0007669"/>
    <property type="project" value="UniProtKB-KW"/>
</dbReference>
<comment type="caution">
    <text evidence="10">The sequence shown here is derived from an EMBL/GenBank/DDBJ whole genome shotgun (WGS) entry which is preliminary data.</text>
</comment>
<evidence type="ECO:0000256" key="5">
    <source>
        <dbReference type="ARBA" id="ARBA00023015"/>
    </source>
</evidence>
<gene>
    <name evidence="10" type="ORF">ONZ51_g8279</name>
</gene>
<dbReference type="PANTHER" id="PTHR12425:SF5">
    <property type="entry name" value="SYNEMBRYN"/>
    <property type="match status" value="1"/>
</dbReference>
<keyword evidence="11" id="KW-1185">Reference proteome</keyword>
<evidence type="ECO:0000256" key="6">
    <source>
        <dbReference type="ARBA" id="ARBA00023163"/>
    </source>
</evidence>
<organism evidence="10 11">
    <name type="scientific">Trametes cubensis</name>
    <dbReference type="NCBI Taxonomy" id="1111947"/>
    <lineage>
        <taxon>Eukaryota</taxon>
        <taxon>Fungi</taxon>
        <taxon>Dikarya</taxon>
        <taxon>Basidiomycota</taxon>
        <taxon>Agaricomycotina</taxon>
        <taxon>Agaricomycetes</taxon>
        <taxon>Polyporales</taxon>
        <taxon>Polyporaceae</taxon>
        <taxon>Trametes</taxon>
    </lineage>
</organism>
<evidence type="ECO:0000256" key="2">
    <source>
        <dbReference type="ARBA" id="ARBA00005389"/>
    </source>
</evidence>
<keyword evidence="8" id="KW-0539">Nucleus</keyword>
<dbReference type="PANTHER" id="PTHR12425">
    <property type="entry name" value="SYNEMBRYN"/>
    <property type="match status" value="1"/>
</dbReference>
<dbReference type="GO" id="GO:0003712">
    <property type="term" value="F:transcription coregulator activity"/>
    <property type="evidence" value="ECO:0007669"/>
    <property type="project" value="InterPro"/>
</dbReference>
<dbReference type="Pfam" id="PF09748">
    <property type="entry name" value="Med10"/>
    <property type="match status" value="1"/>
</dbReference>
<evidence type="ECO:0000256" key="7">
    <source>
        <dbReference type="ARBA" id="ARBA00023186"/>
    </source>
</evidence>
<proteinExistence type="inferred from homology"/>
<evidence type="ECO:0008006" key="12">
    <source>
        <dbReference type="Google" id="ProtNLM"/>
    </source>
</evidence>
<sequence length="530" mass="57168">MSAPPPPPTQQQQQQQHRPQTPSTAYPAAPAPVPTTPIGPVSGGIPAAPDSPREAETPPPPGIQGDLEMELMGLANALYNLGTTVVGDLTKEKDKPGGAGKQVGARVNDVISHLATLDDMSQHLETMIPMQVLIDIDNSRNPMLLTKERLERAATENQFMNGKIQAIDAYKKYLDEALMQNFPELREYLMDGKVGDYGQPIKVEEDGGGLNGGAPNDGKGEQVQAGIIGTLDTRQLPALHVLAHVQLPQRIYRPLPLLPPAQTSLRSSSPSQTARRTLFPSLPSHSPLTLAPHPLLFHTALPLQIDDAKRADLIQTIIDDLIAAKPNGNSNKKSRLSSKDAANALQAVKSLGKNPAGSEVIASAANLSALLSFARTYKDDQEASNEAIRCVANAMLLVDQARTTFIEKQVGGGDFALDLLEKSTIPERIFLASRLLFLSTVSLMSAGDFIKSLVEAKPPGHAANIMEIIGGKLDVLTRGILTGTRFAREAMTDLLKFTFNLLLHYPKVSRARMRLWILPLTASLSVGRRI</sequence>
<keyword evidence="7" id="KW-0143">Chaperone</keyword>
<dbReference type="GO" id="GO:0006357">
    <property type="term" value="P:regulation of transcription by RNA polymerase II"/>
    <property type="evidence" value="ECO:0007669"/>
    <property type="project" value="InterPro"/>
</dbReference>
<keyword evidence="4" id="KW-0344">Guanine-nucleotide releasing factor</keyword>
<keyword evidence="5" id="KW-0805">Transcription regulation</keyword>
<dbReference type="EMBL" id="JAPEVG010000246">
    <property type="protein sequence ID" value="KAJ8472794.1"/>
    <property type="molecule type" value="Genomic_DNA"/>
</dbReference>
<feature type="region of interest" description="Disordered" evidence="9">
    <location>
        <begin position="1"/>
        <end position="66"/>
    </location>
</feature>
<dbReference type="Pfam" id="PF10165">
    <property type="entry name" value="Ric8"/>
    <property type="match status" value="1"/>
</dbReference>
<dbReference type="GO" id="GO:0001965">
    <property type="term" value="F:G-protein alpha-subunit binding"/>
    <property type="evidence" value="ECO:0007669"/>
    <property type="project" value="TreeGrafter"/>
</dbReference>
<accession>A0AAD7TR15</accession>
<reference evidence="10" key="1">
    <citation type="submission" date="2022-11" db="EMBL/GenBank/DDBJ databases">
        <title>Genome Sequence of Cubamyces cubensis.</title>
        <authorList>
            <person name="Buettner E."/>
        </authorList>
    </citation>
    <scope>NUCLEOTIDE SEQUENCE</scope>
    <source>
        <strain evidence="10">MPL-01</strain>
    </source>
</reference>
<feature type="compositionally biased region" description="Low complexity" evidence="9">
    <location>
        <begin position="10"/>
        <end position="28"/>
    </location>
</feature>
<evidence type="ECO:0000256" key="4">
    <source>
        <dbReference type="ARBA" id="ARBA00022658"/>
    </source>
</evidence>
<evidence type="ECO:0000313" key="11">
    <source>
        <dbReference type="Proteomes" id="UP001215151"/>
    </source>
</evidence>
<comment type="similarity">
    <text evidence="2">Belongs to the Mediator complex subunit 10 family.</text>
</comment>
<protein>
    <recommendedName>
        <fullName evidence="12">Mediator complex subunit 10</fullName>
    </recommendedName>
</protein>
<dbReference type="InterPro" id="IPR019145">
    <property type="entry name" value="Mediator_Med10"/>
</dbReference>
<name>A0AAD7TR15_9APHY</name>
<comment type="similarity">
    <text evidence="3">Belongs to the synembryn family.</text>
</comment>
<dbReference type="Proteomes" id="UP001215151">
    <property type="component" value="Unassembled WGS sequence"/>
</dbReference>
<evidence type="ECO:0000313" key="10">
    <source>
        <dbReference type="EMBL" id="KAJ8472794.1"/>
    </source>
</evidence>
<evidence type="ECO:0000256" key="8">
    <source>
        <dbReference type="ARBA" id="ARBA00023242"/>
    </source>
</evidence>
<dbReference type="GO" id="GO:0005737">
    <property type="term" value="C:cytoplasm"/>
    <property type="evidence" value="ECO:0007669"/>
    <property type="project" value="TreeGrafter"/>
</dbReference>
<evidence type="ECO:0000256" key="3">
    <source>
        <dbReference type="ARBA" id="ARBA00009049"/>
    </source>
</evidence>
<evidence type="ECO:0000256" key="1">
    <source>
        <dbReference type="ARBA" id="ARBA00004123"/>
    </source>
</evidence>
<dbReference type="InterPro" id="IPR019318">
    <property type="entry name" value="Gua_nucleotide_exch_fac_Ric8"/>
</dbReference>
<dbReference type="GO" id="GO:0007186">
    <property type="term" value="P:G protein-coupled receptor signaling pathway"/>
    <property type="evidence" value="ECO:0007669"/>
    <property type="project" value="TreeGrafter"/>
</dbReference>
<dbReference type="GO" id="GO:0016592">
    <property type="term" value="C:mediator complex"/>
    <property type="evidence" value="ECO:0007669"/>
    <property type="project" value="InterPro"/>
</dbReference>
<dbReference type="AlphaFoldDB" id="A0AAD7TR15"/>
<keyword evidence="6" id="KW-0804">Transcription</keyword>